<dbReference type="InterPro" id="IPR006530">
    <property type="entry name" value="YD"/>
</dbReference>
<dbReference type="PANTHER" id="PTHR32305">
    <property type="match status" value="1"/>
</dbReference>
<feature type="domain" description="Teneurin-like YD-shell" evidence="5">
    <location>
        <begin position="1446"/>
        <end position="1642"/>
    </location>
</feature>
<keyword evidence="3" id="KW-0472">Membrane</keyword>
<protein>
    <submittedName>
        <fullName evidence="7">Uncharacterized protein</fullName>
    </submittedName>
</protein>
<evidence type="ECO:0000256" key="3">
    <source>
        <dbReference type="SAM" id="Phobius"/>
    </source>
</evidence>
<dbReference type="Pfam" id="PF20148">
    <property type="entry name" value="DUF6531"/>
    <property type="match status" value="1"/>
</dbReference>
<dbReference type="Pfam" id="PF05593">
    <property type="entry name" value="RHS_repeat"/>
    <property type="match status" value="1"/>
</dbReference>
<evidence type="ECO:0000259" key="5">
    <source>
        <dbReference type="Pfam" id="PF25023"/>
    </source>
</evidence>
<evidence type="ECO:0000256" key="2">
    <source>
        <dbReference type="SAM" id="MobiDB-lite"/>
    </source>
</evidence>
<evidence type="ECO:0000259" key="4">
    <source>
        <dbReference type="Pfam" id="PF20148"/>
    </source>
</evidence>
<feature type="domain" description="Teneurin-like YD-shell" evidence="5">
    <location>
        <begin position="882"/>
        <end position="980"/>
    </location>
</feature>
<accession>A0A3E4TXZ1</accession>
<keyword evidence="1" id="KW-0677">Repeat</keyword>
<keyword evidence="3" id="KW-0812">Transmembrane</keyword>
<dbReference type="Pfam" id="PF25023">
    <property type="entry name" value="TEN_YD-shell"/>
    <property type="match status" value="4"/>
</dbReference>
<feature type="domain" description="DUF6531" evidence="4">
    <location>
        <begin position="769"/>
        <end position="844"/>
    </location>
</feature>
<feature type="compositionally biased region" description="Basic and acidic residues" evidence="2">
    <location>
        <begin position="2314"/>
        <end position="2335"/>
    </location>
</feature>
<dbReference type="NCBIfam" id="TIGR01643">
    <property type="entry name" value="YD_repeat_2x"/>
    <property type="match status" value="5"/>
</dbReference>
<keyword evidence="3" id="KW-1133">Transmembrane helix</keyword>
<feature type="domain" description="Teneurin-like YD-shell" evidence="5">
    <location>
        <begin position="1951"/>
        <end position="2253"/>
    </location>
</feature>
<dbReference type="NCBIfam" id="TIGR03696">
    <property type="entry name" value="Rhs_assc_core"/>
    <property type="match status" value="1"/>
</dbReference>
<dbReference type="Proteomes" id="UP000261257">
    <property type="component" value="Unassembled WGS sequence"/>
</dbReference>
<dbReference type="Gene3D" id="3.55.50.10">
    <property type="entry name" value="Baseplate protein-like domains"/>
    <property type="match status" value="1"/>
</dbReference>
<dbReference type="Gene3D" id="2.180.10.10">
    <property type="entry name" value="RHS repeat-associated core"/>
    <property type="match status" value="9"/>
</dbReference>
<dbReference type="InterPro" id="IPR050708">
    <property type="entry name" value="T6SS_VgrG/RHS"/>
</dbReference>
<reference evidence="7 8" key="1">
    <citation type="submission" date="2018-08" db="EMBL/GenBank/DDBJ databases">
        <title>A genome reference for cultivated species of the human gut microbiota.</title>
        <authorList>
            <person name="Zou Y."/>
            <person name="Xue W."/>
            <person name="Luo G."/>
        </authorList>
    </citation>
    <scope>NUCLEOTIDE SEQUENCE [LARGE SCALE GENOMIC DNA]</scope>
    <source>
        <strain evidence="7 8">TF05-11AC</strain>
    </source>
</reference>
<dbReference type="RefSeq" id="WP_117624115.1">
    <property type="nucleotide sequence ID" value="NZ_QRQF01000011.1"/>
</dbReference>
<evidence type="ECO:0000256" key="1">
    <source>
        <dbReference type="ARBA" id="ARBA00022737"/>
    </source>
</evidence>
<dbReference type="InterPro" id="IPR031325">
    <property type="entry name" value="RHS_repeat"/>
</dbReference>
<name>A0A3E4TXZ1_9FIRM</name>
<dbReference type="InterPro" id="IPR022385">
    <property type="entry name" value="Rhs_assc_core"/>
</dbReference>
<dbReference type="InterPro" id="IPR045351">
    <property type="entry name" value="DUF6531"/>
</dbReference>
<feature type="transmembrane region" description="Helical" evidence="3">
    <location>
        <begin position="563"/>
        <end position="585"/>
    </location>
</feature>
<feature type="region of interest" description="Disordered" evidence="2">
    <location>
        <begin position="2273"/>
        <end position="2391"/>
    </location>
</feature>
<evidence type="ECO:0000313" key="6">
    <source>
        <dbReference type="EMBL" id="RGL96925.1"/>
    </source>
</evidence>
<dbReference type="EMBL" id="QSSQ01000039">
    <property type="protein sequence ID" value="RGL96925.1"/>
    <property type="molecule type" value="Genomic_DNA"/>
</dbReference>
<gene>
    <name evidence="7" type="ORF">DXC39_25010</name>
    <name evidence="6" type="ORF">DXC39_26290</name>
</gene>
<feature type="compositionally biased region" description="Basic and acidic residues" evidence="2">
    <location>
        <begin position="2350"/>
        <end position="2371"/>
    </location>
</feature>
<dbReference type="PANTHER" id="PTHR32305:SF15">
    <property type="entry name" value="PROTEIN RHSA-RELATED"/>
    <property type="match status" value="1"/>
</dbReference>
<feature type="domain" description="Teneurin-like YD-shell" evidence="5">
    <location>
        <begin position="1687"/>
        <end position="1858"/>
    </location>
</feature>
<comment type="caution">
    <text evidence="7">The sequence shown here is derived from an EMBL/GenBank/DDBJ whole genome shotgun (WGS) entry which is preliminary data.</text>
</comment>
<dbReference type="SUPFAM" id="SSF69279">
    <property type="entry name" value="Phage tail proteins"/>
    <property type="match status" value="1"/>
</dbReference>
<dbReference type="EMBL" id="QSSQ01000036">
    <property type="protein sequence ID" value="RGL97664.1"/>
    <property type="molecule type" value="Genomic_DNA"/>
</dbReference>
<feature type="transmembrane region" description="Helical" evidence="3">
    <location>
        <begin position="533"/>
        <end position="556"/>
    </location>
</feature>
<organism evidence="7 8">
    <name type="scientific">Hungatella hathewayi</name>
    <dbReference type="NCBI Taxonomy" id="154046"/>
    <lineage>
        <taxon>Bacteria</taxon>
        <taxon>Bacillati</taxon>
        <taxon>Bacillota</taxon>
        <taxon>Clostridia</taxon>
        <taxon>Lachnospirales</taxon>
        <taxon>Lachnospiraceae</taxon>
        <taxon>Hungatella</taxon>
    </lineage>
</organism>
<evidence type="ECO:0000313" key="7">
    <source>
        <dbReference type="EMBL" id="RGL97664.1"/>
    </source>
</evidence>
<proteinExistence type="predicted"/>
<evidence type="ECO:0000313" key="8">
    <source>
        <dbReference type="Proteomes" id="UP000261257"/>
    </source>
</evidence>
<sequence>MEITYQGLRIVLPLDGIIMAEDVTLDASFNHHAEVSLLLLADEENIENSIHSLPDGASIEVYEKEVLFKGKVIETVMIPSKGLQYLKIRAVSYTSEWELAAVSQSFLNLDATYGQVLNKVLENYPNADIKDCITQGAVIPDFLLQYEETDWDFLIRLASSFQSFLVPDYKAGYGRAYFGIPQLGDEVVLSEEEYDIIKNLDQYNRVNVNGELLHQEAIRWNVKTGRLFELAQKVQFRGISTIVTKIQYRVVKGELCRFYELSREKGCLSVPLKNKNIFGMSIPATVKERSGNCVRVHFHIDPEYDNSPNTKYFTYAIESSFIYCMPELESQVHIYFPSDEERDAIAVHAVRVSGGGNTGSSGGSGGGYAQNPDYKSFSNVNGAELLMAPTGISVAAEEAKSTSVILDTEGNATIKGKEIEITADQDLSIGTPTGEGGASVLNLYLEGSKITAQIGKGTVTKIELTEEANIISTFVKLNTGDATPVDPPAEAIKAQVTAGDAAVIENMNSGLSQKMVDKYEEGRSKVLTGAVKALAAVGTVALAVGVTIVGVAAGAVSGGVGTALLAPVMTWTYGLAGTTLVLAAADITEGQRDIQKSRQADSSQSYNFIRDTLCFGNQTAYNVVKIVNDIAFGVVSGKALAGGFGALFSKFGPIACNSQQAKNLKTAIQVGSNVVKGAANDLIYNGKIDVKNLAVNTGLGIVQGQVGSRITSGLLGDLAENKAALAAAGTVVDTGLDWMVSDITGKDFDFWESLAANATANVMSSYIPDPVDAVTGEYVINTTDFILASIPAALKLERTYRSGNLDVSVMGKGWTFSFESRIYRDTSQDGHIHVNTITGHSILFKWEAEKWINQSKGTARFALEVDKERRLFTLSDVIEHTKCLYDNTGHMIQVEYPNQQRLLFDYEDGGLSRITTPLGNYLEVVSKEGRILQITDEIGRRIQYRYEGNLLTDVIHTDEGITHYEYDEAGYIASVTDENGVRYLENTFDENGRILRQEFESGVYQEFEYDDKNRRNTIKFSESGKKEVYEYNDQRLTDRVIYEDGTCLSYEYSDNNMRTLQVSRTGIRTSWQYDDYDRKICETSPDGLETHFEYDENHNLVKVWDSEHRETVNKYDADHNLLAVQERITDKEWRKNLHQYDQMGRRVSTWDSLGNETKFQYEANRAYPSRVLTPKNEETVYEYDKVGRRMSVGNSYGTVMLSYNSRNFVTKRVDGEGYTSRWFYDRMGNLTSYYPAENWKKQEGGYEYYYDFLGHIVDTVSPENEHKRLFRNFDGDITKEVHPVSYQVKGEDGDGTRYEYDWDRNCIRIHYADGGIERRFYDAERNLVKQVMPESYDSALDDGPGYVYAYDKMGRLVSVTDPEGNELRHYEYNRHGQVTRETDGEGKENLYEYNGFGQIIRQQVSVRREADTIYYRVIKYSYDLQGNKIEEAYGNEEVEQGADPAMWSLIRFAYDKNNHLTTVEDEYGAKIRYEYDCLGNLTLEERVIEEGIKNRVRYSYNKNGWRIKKEEEIQGNGEVNRAITGYMYDESGNLTGIITPDGNEIRRSYDRNNRLTEERTIDKKNKIDRRVCFAYDAAGNLLCETVRGADGECLETRYQYDLKNRLIHRVTQRGAVTQYLYDQNDRLIKEIRPNACESGNEESVGTIYSYDSSGNRVQTINGLGQLVKESVYNLQNLPVAEKDGLGNETGFNYTLDGQVKDVIRGSGDRKRTLQSYEYNARGQITGIIDGVGEKVSYDVDYWGRITGIGFSDGVTEQYHYSPSGQVSKATDGNGNTVEYRFNSFGKVRERIDQMGYVETFQYDECGNLSLYTDRNGNQVRRIYNVFGNPVYEKATDKNGENAVITTYGYDSLGRLTHAVCDGYSYEYYYNEQGLLKEKRSSGKRLISYEYDKAGQMIQMTNPEGIAVSYEYDLLGRTSRIYNSSGMEVRYGYDCLDRLEQITYGNGIVTHYQYDDSGNISQLETKAGEKSLLSFKYKYDGNGNRTSKIGEQKLVSGESCNLFVTYQYDIRGQLREEKRNGDAVCYTYDAAGNRTKKESAEGLTGYRYNGKNQLVSEENNQGRKVFIYDHQGSIIREESPHGTKQFLYNTKNQQTEVRLEDGRVQVNRYDVENLRCEMMENEKLIQFVYHRGELLYERSEENQTSYYIGGGIEASQNCGKIHYYHQDEQLSTVLITDDAGNIQNHYQYDAFGQELGNAERISNRIRYTGQQYDVQTEQYYLRARYYNPVLGRFMQEDPYLYDGLNLYAYCKNNPVTYYDPSGYQAVPGDGCPPGSQIGGDGVNENDGVTQPEDDIPAPIEPYNRRKHYGSTPTAADRKEIGGSPDHDPPLVKRYYEGDPSVGEKPGYLMTPDERKASAKDRNRMKPSTKEAQAKQGGEMARYSKEMKKKYGL</sequence>
<dbReference type="InterPro" id="IPR056823">
    <property type="entry name" value="TEN-like_YD-shell"/>
</dbReference>